<keyword evidence="2" id="KW-1185">Reference proteome</keyword>
<evidence type="ECO:0000313" key="1">
    <source>
        <dbReference type="EMBL" id="KAJ1889212.1"/>
    </source>
</evidence>
<dbReference type="EMBL" id="JANBPG010001589">
    <property type="protein sequence ID" value="KAJ1889212.1"/>
    <property type="molecule type" value="Genomic_DNA"/>
</dbReference>
<dbReference type="Proteomes" id="UP001150581">
    <property type="component" value="Unassembled WGS sequence"/>
</dbReference>
<sequence length="220" mass="24439">MPPNPEQSRSLVVHFPRIRSVFIHGIYPFKDDVLFRGHNCSIALNRCIRQIIEVTNTSTTIRVFKSAGDLSANVLLDGISSLSMFASVQTIDVACCHLEFADIVTILRHAPFIRSLHCPAAICVPEIKGMHCDELPEYMCITGRQFGNHFGFLTVIGNKLGQAAHLVETIALVAIAFSQRVRFTLICNDMSGFSTGIKTVVDSEPFAKYVDQIEAFTRHN</sequence>
<gene>
    <name evidence="1" type="ORF">LPJ66_008158</name>
</gene>
<comment type="caution">
    <text evidence="1">The sequence shown here is derived from an EMBL/GenBank/DDBJ whole genome shotgun (WGS) entry which is preliminary data.</text>
</comment>
<accession>A0ACC1IF41</accession>
<proteinExistence type="predicted"/>
<evidence type="ECO:0000313" key="2">
    <source>
        <dbReference type="Proteomes" id="UP001150581"/>
    </source>
</evidence>
<organism evidence="1 2">
    <name type="scientific">Kickxella alabastrina</name>
    <dbReference type="NCBI Taxonomy" id="61397"/>
    <lineage>
        <taxon>Eukaryota</taxon>
        <taxon>Fungi</taxon>
        <taxon>Fungi incertae sedis</taxon>
        <taxon>Zoopagomycota</taxon>
        <taxon>Kickxellomycotina</taxon>
        <taxon>Kickxellomycetes</taxon>
        <taxon>Kickxellales</taxon>
        <taxon>Kickxellaceae</taxon>
        <taxon>Kickxella</taxon>
    </lineage>
</organism>
<reference evidence="1" key="1">
    <citation type="submission" date="2022-07" db="EMBL/GenBank/DDBJ databases">
        <title>Phylogenomic reconstructions and comparative analyses of Kickxellomycotina fungi.</title>
        <authorList>
            <person name="Reynolds N.K."/>
            <person name="Stajich J.E."/>
            <person name="Barry K."/>
            <person name="Grigoriev I.V."/>
            <person name="Crous P."/>
            <person name="Smith M.E."/>
        </authorList>
    </citation>
    <scope>NUCLEOTIDE SEQUENCE</scope>
    <source>
        <strain evidence="1">Benny 63K</strain>
    </source>
</reference>
<protein>
    <submittedName>
        <fullName evidence="1">Uncharacterized protein</fullName>
    </submittedName>
</protein>
<name>A0ACC1IF41_9FUNG</name>